<dbReference type="Pfam" id="PF01042">
    <property type="entry name" value="Ribonuc_L-PSP"/>
    <property type="match status" value="1"/>
</dbReference>
<comment type="similarity">
    <text evidence="1">Belongs to the RutC family.</text>
</comment>
<dbReference type="EMBL" id="BMVW01000001">
    <property type="protein sequence ID" value="GGY94527.1"/>
    <property type="molecule type" value="Genomic_DNA"/>
</dbReference>
<dbReference type="InterPro" id="IPR035959">
    <property type="entry name" value="RutC-like_sf"/>
</dbReference>
<reference evidence="2" key="1">
    <citation type="journal article" date="2014" name="Int. J. Syst. Evol. Microbiol.">
        <title>Complete genome sequence of Corynebacterium casei LMG S-19264T (=DSM 44701T), isolated from a smear-ripened cheese.</title>
        <authorList>
            <consortium name="US DOE Joint Genome Institute (JGI-PGF)"/>
            <person name="Walter F."/>
            <person name="Albersmeier A."/>
            <person name="Kalinowski J."/>
            <person name="Ruckert C."/>
        </authorList>
    </citation>
    <scope>NUCLEOTIDE SEQUENCE</scope>
    <source>
        <strain evidence="2">JCM 4815</strain>
    </source>
</reference>
<evidence type="ECO:0000313" key="3">
    <source>
        <dbReference type="Proteomes" id="UP000622166"/>
    </source>
</evidence>
<comment type="caution">
    <text evidence="2">The sequence shown here is derived from an EMBL/GenBank/DDBJ whole genome shotgun (WGS) entry which is preliminary data.</text>
</comment>
<organism evidence="2 3">
    <name type="scientific">Streptomyces poonensis</name>
    <dbReference type="NCBI Taxonomy" id="68255"/>
    <lineage>
        <taxon>Bacteria</taxon>
        <taxon>Bacillati</taxon>
        <taxon>Actinomycetota</taxon>
        <taxon>Actinomycetes</taxon>
        <taxon>Kitasatosporales</taxon>
        <taxon>Streptomycetaceae</taxon>
        <taxon>Streptomyces</taxon>
    </lineage>
</organism>
<dbReference type="Proteomes" id="UP000622166">
    <property type="component" value="Unassembled WGS sequence"/>
</dbReference>
<dbReference type="InterPro" id="IPR006175">
    <property type="entry name" value="YjgF/YER057c/UK114"/>
</dbReference>
<dbReference type="SUPFAM" id="SSF55298">
    <property type="entry name" value="YjgF-like"/>
    <property type="match status" value="1"/>
</dbReference>
<sequence>MTVTLMNPTGLPEIDGYRQVSIAPIAAGTKLVHIAGQVSWDTDGATIAEGDLAGQVEQCYLHIGTALAASGGSFDDVVKLNFYVVDWAPEKLPLIWEGINRAAEKLGTTPVPPVTLVGVVALDIPDHLVEVEATAVID</sequence>
<evidence type="ECO:0000256" key="1">
    <source>
        <dbReference type="ARBA" id="ARBA00010552"/>
    </source>
</evidence>
<proteinExistence type="inferred from homology"/>
<gene>
    <name evidence="2" type="ORF">GCM10010365_11540</name>
</gene>
<accession>A0A918PAI0</accession>
<dbReference type="AlphaFoldDB" id="A0A918PAI0"/>
<protein>
    <submittedName>
        <fullName evidence="2">Enamine deaminase RidA</fullName>
    </submittedName>
</protein>
<evidence type="ECO:0000313" key="2">
    <source>
        <dbReference type="EMBL" id="GGY94527.1"/>
    </source>
</evidence>
<dbReference type="RefSeq" id="WP_189855793.1">
    <property type="nucleotide sequence ID" value="NZ_BMVW01000001.1"/>
</dbReference>
<dbReference type="PANTHER" id="PTHR11803:SF58">
    <property type="entry name" value="PROTEIN HMF1-RELATED"/>
    <property type="match status" value="1"/>
</dbReference>
<reference evidence="2" key="2">
    <citation type="submission" date="2020-09" db="EMBL/GenBank/DDBJ databases">
        <authorList>
            <person name="Sun Q."/>
            <person name="Ohkuma M."/>
        </authorList>
    </citation>
    <scope>NUCLEOTIDE SEQUENCE</scope>
    <source>
        <strain evidence="2">JCM 4815</strain>
    </source>
</reference>
<keyword evidence="3" id="KW-1185">Reference proteome</keyword>
<dbReference type="Gene3D" id="3.30.1330.40">
    <property type="entry name" value="RutC-like"/>
    <property type="match status" value="1"/>
</dbReference>
<dbReference type="GO" id="GO:0005829">
    <property type="term" value="C:cytosol"/>
    <property type="evidence" value="ECO:0007669"/>
    <property type="project" value="TreeGrafter"/>
</dbReference>
<dbReference type="GO" id="GO:0019239">
    <property type="term" value="F:deaminase activity"/>
    <property type="evidence" value="ECO:0007669"/>
    <property type="project" value="TreeGrafter"/>
</dbReference>
<name>A0A918PAI0_9ACTN</name>
<dbReference type="PANTHER" id="PTHR11803">
    <property type="entry name" value="2-IMINOBUTANOATE/2-IMINOPROPANOATE DEAMINASE RIDA"/>
    <property type="match status" value="1"/>
</dbReference>